<proteinExistence type="predicted"/>
<evidence type="ECO:0000256" key="1">
    <source>
        <dbReference type="SAM" id="MobiDB-lite"/>
    </source>
</evidence>
<sequence length="93" mass="10958">MYSREKETALGGVAMDKDEEGKGETGRYYAKGRQRNFTYTRVKYFRNHSFYLMSLQTGEDKLLRFERWEANVQEILRRENAALLANKIKAGKK</sequence>
<comment type="caution">
    <text evidence="2">The sequence shown here is derived from an EMBL/GenBank/DDBJ whole genome shotgun (WGS) entry which is preliminary data.</text>
</comment>
<feature type="compositionally biased region" description="Basic and acidic residues" evidence="1">
    <location>
        <begin position="15"/>
        <end position="25"/>
    </location>
</feature>
<evidence type="ECO:0000313" key="2">
    <source>
        <dbReference type="EMBL" id="GFS71924.1"/>
    </source>
</evidence>
<feature type="region of interest" description="Disordered" evidence="1">
    <location>
        <begin position="1"/>
        <end position="26"/>
    </location>
</feature>
<keyword evidence="3" id="KW-1185">Reference proteome</keyword>
<reference evidence="2" key="1">
    <citation type="submission" date="2020-08" db="EMBL/GenBank/DDBJ databases">
        <title>Multicomponent nature underlies the extraordinary mechanical properties of spider dragline silk.</title>
        <authorList>
            <person name="Kono N."/>
            <person name="Nakamura H."/>
            <person name="Mori M."/>
            <person name="Yoshida Y."/>
            <person name="Ohtoshi R."/>
            <person name="Malay A.D."/>
            <person name="Moran D.A.P."/>
            <person name="Tomita M."/>
            <person name="Numata K."/>
            <person name="Arakawa K."/>
        </authorList>
    </citation>
    <scope>NUCLEOTIDE SEQUENCE</scope>
</reference>
<name>A0A8X6MQ79_NEPPI</name>
<gene>
    <name evidence="2" type="ORF">NPIL_109091</name>
</gene>
<dbReference type="Proteomes" id="UP000887013">
    <property type="component" value="Unassembled WGS sequence"/>
</dbReference>
<accession>A0A8X6MQ79</accession>
<protein>
    <submittedName>
        <fullName evidence="2">Uncharacterized protein</fullName>
    </submittedName>
</protein>
<organism evidence="2 3">
    <name type="scientific">Nephila pilipes</name>
    <name type="common">Giant wood spider</name>
    <name type="synonym">Nephila maculata</name>
    <dbReference type="NCBI Taxonomy" id="299642"/>
    <lineage>
        <taxon>Eukaryota</taxon>
        <taxon>Metazoa</taxon>
        <taxon>Ecdysozoa</taxon>
        <taxon>Arthropoda</taxon>
        <taxon>Chelicerata</taxon>
        <taxon>Arachnida</taxon>
        <taxon>Araneae</taxon>
        <taxon>Araneomorphae</taxon>
        <taxon>Entelegynae</taxon>
        <taxon>Araneoidea</taxon>
        <taxon>Nephilidae</taxon>
        <taxon>Nephila</taxon>
    </lineage>
</organism>
<dbReference type="AlphaFoldDB" id="A0A8X6MQ79"/>
<evidence type="ECO:0000313" key="3">
    <source>
        <dbReference type="Proteomes" id="UP000887013"/>
    </source>
</evidence>
<dbReference type="EMBL" id="BMAW01000990">
    <property type="protein sequence ID" value="GFS71924.1"/>
    <property type="molecule type" value="Genomic_DNA"/>
</dbReference>